<dbReference type="Proteomes" id="UP000037247">
    <property type="component" value="Unassembled WGS sequence"/>
</dbReference>
<protein>
    <recommendedName>
        <fullName evidence="3">DUF3077 domain-containing protein</fullName>
    </recommendedName>
</protein>
<comment type="caution">
    <text evidence="1">The sequence shown here is derived from an EMBL/GenBank/DDBJ whole genome shotgun (WGS) entry which is preliminary data.</text>
</comment>
<name>A0ABR5I7T4_9ACTN</name>
<sequence length="95" mass="10362">MTTQQPRRLDTDDMRDALAYMRATVLGDTAGRMAIATNCDPAHMLDCLTAYALGLAEQAVEGGPLAWLDMLTQNVGALDRLIDAAREHRLDEDGD</sequence>
<organism evidence="1 2">
    <name type="scientific">Gordonia jacobaea</name>
    <dbReference type="NCBI Taxonomy" id="122202"/>
    <lineage>
        <taxon>Bacteria</taxon>
        <taxon>Bacillati</taxon>
        <taxon>Actinomycetota</taxon>
        <taxon>Actinomycetes</taxon>
        <taxon>Mycobacteriales</taxon>
        <taxon>Gordoniaceae</taxon>
        <taxon>Gordonia</taxon>
    </lineage>
</organism>
<evidence type="ECO:0008006" key="3">
    <source>
        <dbReference type="Google" id="ProtNLM"/>
    </source>
</evidence>
<evidence type="ECO:0000313" key="1">
    <source>
        <dbReference type="EMBL" id="KNA89675.1"/>
    </source>
</evidence>
<dbReference type="EMBL" id="LDTZ01000023">
    <property type="protein sequence ID" value="KNA89675.1"/>
    <property type="molecule type" value="Genomic_DNA"/>
</dbReference>
<evidence type="ECO:0000313" key="2">
    <source>
        <dbReference type="Proteomes" id="UP000037247"/>
    </source>
</evidence>
<proteinExistence type="predicted"/>
<accession>A0ABR5I7T4</accession>
<gene>
    <name evidence="1" type="ORF">ABW18_19950</name>
</gene>
<dbReference type="RefSeq" id="WP_049700728.1">
    <property type="nucleotide sequence ID" value="NZ_JAQDQF010000001.1"/>
</dbReference>
<keyword evidence="2" id="KW-1185">Reference proteome</keyword>
<reference evidence="1 2" key="1">
    <citation type="submission" date="2015-05" db="EMBL/GenBank/DDBJ databases">
        <title>Draft genome sequence of the bacterium Gordonia jacobaea a new member of the Gordonia genus.</title>
        <authorList>
            <person name="Jimenez-Galisteo G."/>
            <person name="Dominguez A."/>
            <person name="Munoz E."/>
            <person name="Vinas M."/>
        </authorList>
    </citation>
    <scope>NUCLEOTIDE SEQUENCE [LARGE SCALE GENOMIC DNA]</scope>
    <source>
        <strain evidence="2">mv1</strain>
    </source>
</reference>